<evidence type="ECO:0000256" key="1">
    <source>
        <dbReference type="SAM" id="SignalP"/>
    </source>
</evidence>
<dbReference type="AlphaFoldDB" id="A1CGD0"/>
<evidence type="ECO:0000313" key="2">
    <source>
        <dbReference type="EMBL" id="EAW11010.1"/>
    </source>
</evidence>
<gene>
    <name evidence="2" type="ORF">ACLA_066460</name>
</gene>
<dbReference type="GeneID" id="4704474"/>
<name>A1CGD0_ASPCL</name>
<sequence length="206" mass="23057">MLLTILGLLFALISASCLFFYNPQRVPSDIVSSVDIDIVCPPGNDLNDESYWLDFGAGPGIDVVGFPSIGGRYLLQDVSAVELDFLGLDRFTPTQRPPKSDPDWQAKEEAHCDRLRRLGAEWWESLAHAYMEAFTGQSWDDENFTGVGWPATGGVWVLRTTLREAVEIGTARIRNAYNMEERCQSIEKLGGVFYQDPKDCPHLNLP</sequence>
<dbReference type="HOGENOM" id="CLU_104688_0_0_1"/>
<reference evidence="2 3" key="1">
    <citation type="journal article" date="2008" name="PLoS Genet.">
        <title>Genomic islands in the pathogenic filamentous fungus Aspergillus fumigatus.</title>
        <authorList>
            <person name="Fedorova N.D."/>
            <person name="Khaldi N."/>
            <person name="Joardar V.S."/>
            <person name="Maiti R."/>
            <person name="Amedeo P."/>
            <person name="Anderson M.J."/>
            <person name="Crabtree J."/>
            <person name="Silva J.C."/>
            <person name="Badger J.H."/>
            <person name="Albarraq A."/>
            <person name="Angiuoli S."/>
            <person name="Bussey H."/>
            <person name="Bowyer P."/>
            <person name="Cotty P.J."/>
            <person name="Dyer P.S."/>
            <person name="Egan A."/>
            <person name="Galens K."/>
            <person name="Fraser-Liggett C.M."/>
            <person name="Haas B.J."/>
            <person name="Inman J.M."/>
            <person name="Kent R."/>
            <person name="Lemieux S."/>
            <person name="Malavazi I."/>
            <person name="Orvis J."/>
            <person name="Roemer T."/>
            <person name="Ronning C.M."/>
            <person name="Sundaram J.P."/>
            <person name="Sutton G."/>
            <person name="Turner G."/>
            <person name="Venter J.C."/>
            <person name="White O.R."/>
            <person name="Whitty B.R."/>
            <person name="Youngman P."/>
            <person name="Wolfe K.H."/>
            <person name="Goldman G.H."/>
            <person name="Wortman J.R."/>
            <person name="Jiang B."/>
            <person name="Denning D.W."/>
            <person name="Nierman W.C."/>
        </authorList>
    </citation>
    <scope>NUCLEOTIDE SEQUENCE [LARGE SCALE GENOMIC DNA]</scope>
    <source>
        <strain evidence="3">ATCC 1007 / CBS 513.65 / DSM 816 / NCTC 3887 / NRRL 1</strain>
    </source>
</reference>
<keyword evidence="3" id="KW-1185">Reference proteome</keyword>
<proteinExistence type="predicted"/>
<dbReference type="OMA" id="YVIYGYP"/>
<dbReference type="RefSeq" id="XP_001272436.1">
    <property type="nucleotide sequence ID" value="XM_001272435.1"/>
</dbReference>
<dbReference type="eggNOG" id="ENOG502SQRY">
    <property type="taxonomic scope" value="Eukaryota"/>
</dbReference>
<evidence type="ECO:0000313" key="3">
    <source>
        <dbReference type="Proteomes" id="UP000006701"/>
    </source>
</evidence>
<dbReference type="OrthoDB" id="4487429at2759"/>
<feature type="signal peptide" evidence="1">
    <location>
        <begin position="1"/>
        <end position="17"/>
    </location>
</feature>
<dbReference type="KEGG" id="act:ACLA_066460"/>
<accession>A1CGD0</accession>
<organism evidence="2 3">
    <name type="scientific">Aspergillus clavatus (strain ATCC 1007 / CBS 513.65 / DSM 816 / NCTC 3887 / NRRL 1 / QM 1276 / 107)</name>
    <dbReference type="NCBI Taxonomy" id="344612"/>
    <lineage>
        <taxon>Eukaryota</taxon>
        <taxon>Fungi</taxon>
        <taxon>Dikarya</taxon>
        <taxon>Ascomycota</taxon>
        <taxon>Pezizomycotina</taxon>
        <taxon>Eurotiomycetes</taxon>
        <taxon>Eurotiomycetidae</taxon>
        <taxon>Eurotiales</taxon>
        <taxon>Aspergillaceae</taxon>
        <taxon>Aspergillus</taxon>
        <taxon>Aspergillus subgen. Fumigati</taxon>
    </lineage>
</organism>
<dbReference type="EMBL" id="DS027053">
    <property type="protein sequence ID" value="EAW11010.1"/>
    <property type="molecule type" value="Genomic_DNA"/>
</dbReference>
<protein>
    <submittedName>
        <fullName evidence="2">Uncharacterized protein</fullName>
    </submittedName>
</protein>
<keyword evidence="1" id="KW-0732">Signal</keyword>
<dbReference type="VEuPathDB" id="FungiDB:ACLA_066460"/>
<dbReference type="Proteomes" id="UP000006701">
    <property type="component" value="Unassembled WGS sequence"/>
</dbReference>
<feature type="chain" id="PRO_5002633102" evidence="1">
    <location>
        <begin position="18"/>
        <end position="206"/>
    </location>
</feature>